<proteinExistence type="predicted"/>
<gene>
    <name evidence="5" type="ORF">D6850_00850</name>
</gene>
<keyword evidence="3" id="KW-0378">Hydrolase</keyword>
<dbReference type="GO" id="GO:0004519">
    <property type="term" value="F:endonuclease activity"/>
    <property type="evidence" value="ECO:0007669"/>
    <property type="project" value="UniProtKB-KW"/>
</dbReference>
<dbReference type="GO" id="GO:0016787">
    <property type="term" value="F:hydrolase activity"/>
    <property type="evidence" value="ECO:0007669"/>
    <property type="project" value="UniProtKB-KW"/>
</dbReference>
<dbReference type="EMBL" id="RAPE01000001">
    <property type="protein sequence ID" value="RKF17207.1"/>
    <property type="molecule type" value="Genomic_DNA"/>
</dbReference>
<dbReference type="SMART" id="SM00318">
    <property type="entry name" value="SNc"/>
    <property type="match status" value="1"/>
</dbReference>
<accession>A0A3A8AYU3</accession>
<dbReference type="Pfam" id="PF00565">
    <property type="entry name" value="SNase"/>
    <property type="match status" value="1"/>
</dbReference>
<dbReference type="AlphaFoldDB" id="A0A3A8AYU3"/>
<feature type="domain" description="TNase-like" evidence="4">
    <location>
        <begin position="1"/>
        <end position="106"/>
    </location>
</feature>
<organism evidence="5 6">
    <name type="scientific">Roseovarius spongiae</name>
    <dbReference type="NCBI Taxonomy" id="2320272"/>
    <lineage>
        <taxon>Bacteria</taxon>
        <taxon>Pseudomonadati</taxon>
        <taxon>Pseudomonadota</taxon>
        <taxon>Alphaproteobacteria</taxon>
        <taxon>Rhodobacterales</taxon>
        <taxon>Roseobacteraceae</taxon>
        <taxon>Roseovarius</taxon>
    </lineage>
</organism>
<dbReference type="InterPro" id="IPR035437">
    <property type="entry name" value="SNase_OB-fold_sf"/>
</dbReference>
<sequence length="118" mass="13392">MRLFGVDAPELNHPYGKKAKWALVSLCKGQTVQAEVTEQDAYGRAVARCHLQDGRDLSAEMVKLGLAIDWSKFSGGKYRPLELPDARKKLWLADARQKGRMHVWEHFEAKRVAGDDRD</sequence>
<dbReference type="SUPFAM" id="SSF50199">
    <property type="entry name" value="Staphylococcal nuclease"/>
    <property type="match status" value="1"/>
</dbReference>
<dbReference type="PROSITE" id="PS50830">
    <property type="entry name" value="TNASE_3"/>
    <property type="match status" value="1"/>
</dbReference>
<name>A0A3A8AYU3_9RHOB</name>
<evidence type="ECO:0000256" key="3">
    <source>
        <dbReference type="ARBA" id="ARBA00022801"/>
    </source>
</evidence>
<evidence type="ECO:0000256" key="1">
    <source>
        <dbReference type="ARBA" id="ARBA00022722"/>
    </source>
</evidence>
<protein>
    <submittedName>
        <fullName evidence="5">Nuclease</fullName>
    </submittedName>
</protein>
<comment type="caution">
    <text evidence="5">The sequence shown here is derived from an EMBL/GenBank/DDBJ whole genome shotgun (WGS) entry which is preliminary data.</text>
</comment>
<keyword evidence="6" id="KW-1185">Reference proteome</keyword>
<dbReference type="PANTHER" id="PTHR12302">
    <property type="entry name" value="EBNA2 BINDING PROTEIN P100"/>
    <property type="match status" value="1"/>
</dbReference>
<dbReference type="Proteomes" id="UP000281128">
    <property type="component" value="Unassembled WGS sequence"/>
</dbReference>
<dbReference type="Gene3D" id="2.40.50.90">
    <property type="match status" value="1"/>
</dbReference>
<dbReference type="OrthoDB" id="9805504at2"/>
<evidence type="ECO:0000256" key="2">
    <source>
        <dbReference type="ARBA" id="ARBA00022759"/>
    </source>
</evidence>
<evidence type="ECO:0000313" key="6">
    <source>
        <dbReference type="Proteomes" id="UP000281128"/>
    </source>
</evidence>
<dbReference type="InterPro" id="IPR016071">
    <property type="entry name" value="Staphylococal_nuclease_OB-fold"/>
</dbReference>
<keyword evidence="2" id="KW-0255">Endonuclease</keyword>
<keyword evidence="1" id="KW-0540">Nuclease</keyword>
<reference evidence="5 6" key="1">
    <citation type="submission" date="2018-09" db="EMBL/GenBank/DDBJ databases">
        <title>Roseovarius spongiae sp. nov., isolated from a marine sponge.</title>
        <authorList>
            <person name="Zhuang L."/>
            <person name="Luo L."/>
        </authorList>
    </citation>
    <scope>NUCLEOTIDE SEQUENCE [LARGE SCALE GENOMIC DNA]</scope>
    <source>
        <strain evidence="5 6">HN-E21</strain>
    </source>
</reference>
<evidence type="ECO:0000313" key="5">
    <source>
        <dbReference type="EMBL" id="RKF17207.1"/>
    </source>
</evidence>
<evidence type="ECO:0000259" key="4">
    <source>
        <dbReference type="PROSITE" id="PS50830"/>
    </source>
</evidence>
<dbReference type="PANTHER" id="PTHR12302:SF3">
    <property type="entry name" value="SERINE_THREONINE-PROTEIN KINASE 31"/>
    <property type="match status" value="1"/>
</dbReference>